<evidence type="ECO:0000259" key="4">
    <source>
        <dbReference type="PROSITE" id="PS50924"/>
    </source>
</evidence>
<dbReference type="AlphaFoldDB" id="A0A9X2T1J4"/>
<dbReference type="Pfam" id="PF00990">
    <property type="entry name" value="GGDEF"/>
    <property type="match status" value="1"/>
</dbReference>
<keyword evidence="1" id="KW-1133">Transmembrane helix</keyword>
<dbReference type="Pfam" id="PF00563">
    <property type="entry name" value="EAL"/>
    <property type="match status" value="1"/>
</dbReference>
<feature type="transmembrane region" description="Helical" evidence="1">
    <location>
        <begin position="114"/>
        <end position="132"/>
    </location>
</feature>
<dbReference type="GO" id="GO:0016020">
    <property type="term" value="C:membrane"/>
    <property type="evidence" value="ECO:0007669"/>
    <property type="project" value="UniProtKB-UniRule"/>
</dbReference>
<dbReference type="PANTHER" id="PTHR44757">
    <property type="entry name" value="DIGUANYLATE CYCLASE DGCP"/>
    <property type="match status" value="1"/>
</dbReference>
<organism evidence="5 6">
    <name type="scientific">Ancylobacter mangrovi</name>
    <dbReference type="NCBI Taxonomy" id="2972472"/>
    <lineage>
        <taxon>Bacteria</taxon>
        <taxon>Pseudomonadati</taxon>
        <taxon>Pseudomonadota</taxon>
        <taxon>Alphaproteobacteria</taxon>
        <taxon>Hyphomicrobiales</taxon>
        <taxon>Xanthobacteraceae</taxon>
        <taxon>Ancylobacter</taxon>
    </lineage>
</organism>
<accession>A0A9X2T1J4</accession>
<dbReference type="EMBL" id="JANTHZ010000002">
    <property type="protein sequence ID" value="MCS0495065.1"/>
    <property type="molecule type" value="Genomic_DNA"/>
</dbReference>
<dbReference type="PANTHER" id="PTHR44757:SF2">
    <property type="entry name" value="BIOFILM ARCHITECTURE MAINTENANCE PROTEIN MBAA"/>
    <property type="match status" value="1"/>
</dbReference>
<dbReference type="SMART" id="SM00052">
    <property type="entry name" value="EAL"/>
    <property type="match status" value="1"/>
</dbReference>
<dbReference type="PROSITE" id="PS50924">
    <property type="entry name" value="MHYT"/>
    <property type="match status" value="1"/>
</dbReference>
<dbReference type="InterPro" id="IPR052155">
    <property type="entry name" value="Biofilm_reg_signaling"/>
</dbReference>
<feature type="transmembrane region" description="Helical" evidence="1">
    <location>
        <begin position="208"/>
        <end position="230"/>
    </location>
</feature>
<keyword evidence="1" id="KW-0812">Transmembrane</keyword>
<feature type="transmembrane region" description="Helical" evidence="1">
    <location>
        <begin position="82"/>
        <end position="102"/>
    </location>
</feature>
<protein>
    <submittedName>
        <fullName evidence="5">EAL domain-containing protein</fullName>
    </submittedName>
</protein>
<dbReference type="PROSITE" id="PS50883">
    <property type="entry name" value="EAL"/>
    <property type="match status" value="1"/>
</dbReference>
<dbReference type="SUPFAM" id="SSF55073">
    <property type="entry name" value="Nucleotide cyclase"/>
    <property type="match status" value="1"/>
</dbReference>
<dbReference type="InterPro" id="IPR029787">
    <property type="entry name" value="Nucleotide_cyclase"/>
</dbReference>
<dbReference type="NCBIfam" id="TIGR00254">
    <property type="entry name" value="GGDEF"/>
    <property type="match status" value="1"/>
</dbReference>
<dbReference type="SMART" id="SM00267">
    <property type="entry name" value="GGDEF"/>
    <property type="match status" value="1"/>
</dbReference>
<feature type="transmembrane region" description="Helical" evidence="1">
    <location>
        <begin position="144"/>
        <end position="163"/>
    </location>
</feature>
<feature type="transmembrane region" description="Helical" evidence="1">
    <location>
        <begin position="46"/>
        <end position="70"/>
    </location>
</feature>
<dbReference type="InterPro" id="IPR005330">
    <property type="entry name" value="MHYT_dom"/>
</dbReference>
<dbReference type="CDD" id="cd01949">
    <property type="entry name" value="GGDEF"/>
    <property type="match status" value="1"/>
</dbReference>
<dbReference type="InterPro" id="IPR000160">
    <property type="entry name" value="GGDEF_dom"/>
</dbReference>
<sequence length="689" mass="73469">MRVLTCLVAFHDLRLVALAALVCLGGGYVTIELFRRAQERTGIQRGGWIFMAAVAAGCSVWCTHFIAILAYRTDIPAQYDPVRTLASLLVMIAGGALAFFMIHAPSFARTTLSGVVLGLSVSAMHYLGMFAYSVDGFVQWDPTYVVLSVVAALGFGIVFAHAVAAGHRWIALAAFTSSVVTLHFTGMAAVTVTALAPAGAGATGGTEGLAVAVTGGLLLLLGTGVASYLIDSDVTEQNVDTLRRLALSDGLTGLPNRTHFVGRLDAELARASAQAGKLAVAIIDLDKFKEVNDLYGHDAGDSVLRIVAGRFSAMLQEGELIARMGGDEFAAVKRFSADEEVKEFGVRLEEALFEPIRLGESDILGGGSIGLSIYPEDGDTSARLVGNADLAMYRAKSDVTRAVCYYDATMDEAARARRDLAAEMRTSLEEGHFALHYQVQTDFERGEIIGYEALLRWNHPTRGLIEPTEFVPLAEETGLILPLGEWVLRSACAEAARWDPRMSIAVNISAVQLGHIDLPRLVAEVLRDTGLAPARLELEITETAIIRNRSKALRAMEGIRALGVTVAIDDFGTGYSSLATLRTFPFDRIKLDRAFIRDLATDQQSLAIMRAVLALGRSLNIRVLAEGVETRDQLAVLQAEGCTQAQGFYFGYPSAPAQLAPAGAGPAASAAAPPAAAGGLNLAFPLPLR</sequence>
<evidence type="ECO:0000256" key="1">
    <source>
        <dbReference type="PROSITE-ProRule" id="PRU00244"/>
    </source>
</evidence>
<evidence type="ECO:0000259" key="2">
    <source>
        <dbReference type="PROSITE" id="PS50883"/>
    </source>
</evidence>
<dbReference type="SUPFAM" id="SSF141868">
    <property type="entry name" value="EAL domain-like"/>
    <property type="match status" value="1"/>
</dbReference>
<dbReference type="CDD" id="cd01948">
    <property type="entry name" value="EAL"/>
    <property type="match status" value="1"/>
</dbReference>
<feature type="domain" description="MHYT" evidence="4">
    <location>
        <begin position="11"/>
        <end position="193"/>
    </location>
</feature>
<dbReference type="Gene3D" id="3.30.70.270">
    <property type="match status" value="1"/>
</dbReference>
<keyword evidence="6" id="KW-1185">Reference proteome</keyword>
<dbReference type="Pfam" id="PF03707">
    <property type="entry name" value="MHYT"/>
    <property type="match status" value="2"/>
</dbReference>
<evidence type="ECO:0000313" key="6">
    <source>
        <dbReference type="Proteomes" id="UP001151088"/>
    </source>
</evidence>
<dbReference type="Proteomes" id="UP001151088">
    <property type="component" value="Unassembled WGS sequence"/>
</dbReference>
<feature type="transmembrane region" description="Helical" evidence="1">
    <location>
        <begin position="15"/>
        <end position="34"/>
    </location>
</feature>
<dbReference type="InterPro" id="IPR043128">
    <property type="entry name" value="Rev_trsase/Diguanyl_cyclase"/>
</dbReference>
<dbReference type="Gene3D" id="3.20.20.450">
    <property type="entry name" value="EAL domain"/>
    <property type="match status" value="1"/>
</dbReference>
<keyword evidence="1" id="KW-0472">Membrane</keyword>
<comment type="caution">
    <text evidence="5">The sequence shown here is derived from an EMBL/GenBank/DDBJ whole genome shotgun (WGS) entry which is preliminary data.</text>
</comment>
<dbReference type="InterPro" id="IPR035919">
    <property type="entry name" value="EAL_sf"/>
</dbReference>
<dbReference type="PROSITE" id="PS50887">
    <property type="entry name" value="GGDEF"/>
    <property type="match status" value="1"/>
</dbReference>
<dbReference type="RefSeq" id="WP_258732103.1">
    <property type="nucleotide sequence ID" value="NZ_JANTHZ010000002.1"/>
</dbReference>
<reference evidence="5" key="1">
    <citation type="submission" date="2022-08" db="EMBL/GenBank/DDBJ databases">
        <authorList>
            <person name="Li F."/>
        </authorList>
    </citation>
    <scope>NUCLEOTIDE SEQUENCE</scope>
    <source>
        <strain evidence="5">MQZ15Z-1</strain>
    </source>
</reference>
<feature type="transmembrane region" description="Helical" evidence="1">
    <location>
        <begin position="170"/>
        <end position="196"/>
    </location>
</feature>
<name>A0A9X2T1J4_9HYPH</name>
<feature type="domain" description="EAL" evidence="2">
    <location>
        <begin position="417"/>
        <end position="667"/>
    </location>
</feature>
<evidence type="ECO:0000313" key="5">
    <source>
        <dbReference type="EMBL" id="MCS0495065.1"/>
    </source>
</evidence>
<gene>
    <name evidence="5" type="ORF">NVS89_08140</name>
</gene>
<dbReference type="InterPro" id="IPR001633">
    <property type="entry name" value="EAL_dom"/>
</dbReference>
<evidence type="ECO:0000259" key="3">
    <source>
        <dbReference type="PROSITE" id="PS50887"/>
    </source>
</evidence>
<feature type="domain" description="GGDEF" evidence="3">
    <location>
        <begin position="276"/>
        <end position="408"/>
    </location>
</feature>
<proteinExistence type="predicted"/>